<keyword evidence="4" id="KW-0949">S-adenosyl-L-methionine</keyword>
<keyword evidence="8" id="KW-1185">Reference proteome</keyword>
<dbReference type="EC" id="2.1.1.-" evidence="4"/>
<comment type="cofactor">
    <cofactor evidence="4">
        <name>Mg(2+)</name>
        <dbReference type="ChEBI" id="CHEBI:18420"/>
    </cofactor>
</comment>
<dbReference type="InterPro" id="IPR005545">
    <property type="entry name" value="YCII"/>
</dbReference>
<accession>A0A2Z7C6R4</accession>
<keyword evidence="4" id="KW-0489">Methyltransferase</keyword>
<dbReference type="Gene3D" id="3.40.50.150">
    <property type="entry name" value="Vaccinia Virus protein VP39"/>
    <property type="match status" value="1"/>
</dbReference>
<dbReference type="GO" id="GO:0019239">
    <property type="term" value="F:deaminase activity"/>
    <property type="evidence" value="ECO:0007669"/>
    <property type="project" value="UniProtKB-ARBA"/>
</dbReference>
<dbReference type="GO" id="GO:0061542">
    <property type="term" value="F:3-demethylubiquinol 3-O-methyltransferase activity"/>
    <property type="evidence" value="ECO:0007669"/>
    <property type="project" value="UniProtKB-UniRule"/>
</dbReference>
<dbReference type="GO" id="GO:0046872">
    <property type="term" value="F:metal ion binding"/>
    <property type="evidence" value="ECO:0007669"/>
    <property type="project" value="UniProtKB-KW"/>
</dbReference>
<dbReference type="PANTHER" id="PTHR43794">
    <property type="entry name" value="AMINOHYDROLASE SSNA-RELATED"/>
    <property type="match status" value="1"/>
</dbReference>
<feature type="binding site" evidence="4">
    <location>
        <position position="577"/>
    </location>
    <ligand>
        <name>S-adenosyl-L-methionine</name>
        <dbReference type="ChEBI" id="CHEBI:59789"/>
    </ligand>
</feature>
<dbReference type="InterPro" id="IPR011008">
    <property type="entry name" value="Dimeric_a/b-barrel"/>
</dbReference>
<feature type="binding site" evidence="4">
    <location>
        <position position="558"/>
    </location>
    <ligand>
        <name>S-adenosyl-L-methionine</name>
        <dbReference type="ChEBI" id="CHEBI:59789"/>
    </ligand>
</feature>
<dbReference type="Pfam" id="PF01979">
    <property type="entry name" value="Amidohydro_1"/>
    <property type="match status" value="1"/>
</dbReference>
<dbReference type="CDD" id="cd01298">
    <property type="entry name" value="ATZ_TRZ_like"/>
    <property type="match status" value="1"/>
</dbReference>
<dbReference type="SUPFAM" id="SSF53335">
    <property type="entry name" value="S-adenosyl-L-methionine-dependent methyltransferases"/>
    <property type="match status" value="1"/>
</dbReference>
<dbReference type="Gene3D" id="3.20.20.140">
    <property type="entry name" value="Metal-dependent hydrolases"/>
    <property type="match status" value="1"/>
</dbReference>
<evidence type="ECO:0000259" key="5">
    <source>
        <dbReference type="Pfam" id="PF01979"/>
    </source>
</evidence>
<dbReference type="PANTHER" id="PTHR43794:SF11">
    <property type="entry name" value="AMIDOHYDROLASE-RELATED DOMAIN-CONTAINING PROTEIN"/>
    <property type="match status" value="1"/>
</dbReference>
<sequence>MTSTMTGQGAAPQGGPPFAYPLEEFFMSDTQPQPIDLLIEARWVVPVQPHGVVLEDHAVAIDGDRIVALLPAAEARATYAPRDTVRLPEHALIPGLVNAHTHNPMTLLRGLADDLPLMVWLQQHIWPAEAKVIGPEFVRDGVELAVAEMLRGGTTCANENYFFPDAIGATYRKLGFRAVVGLPVIEFPTAWAKSQDEYFERASEVHDSFRGDALVSTAFAPHAPYTVSDESFARIRVLADQLDIPVHLHLHETAHEVEEEKQKSGLRPFQRLQKLGLVNDRLIAVHMTQLTDGEIAACAEAGVSVVHCPESNLKLASGFCPAEKLRQAGVNLAIGTDGCASNNDLDMFGELRTAALLAKAVAQDAAALDAASALRAATLGSAKAMGLDAQIGSIEAGKQADLAAVRLSDLETQPLYHVASQLAYAAGRQQVSDVWIAGRRKLAARELCDPAVVPLHRGFLEDLRAQGRNELSGPFGDKSGGAYLLRAESLAEALAIAHRDPAHTSGGWDITTRALTVDSNMIAANVSPAEIARFDQLAARWWDPDGESRPLHDLNPVRAGYVAARVDLRNAQVADVGCGGGLLSEALARAGARVTGIDLGLKVIEIARLHLHESGLKVDYRKQSSAELAAAEPAAFDAVCCMELIEHVPDPAALVHDLAAMLKPGGRLFLSTLNRTPAAFGAAILGAEYLMRLLPRGTHHYAQFLKPSELARLLRQAGLELEDVSGLGYNPLSRKAWLSRITAVNYILCARKPQ</sequence>
<dbReference type="SUPFAM" id="SSF54909">
    <property type="entry name" value="Dimeric alpha+beta barrel"/>
    <property type="match status" value="1"/>
</dbReference>
<dbReference type="InterPro" id="IPR010233">
    <property type="entry name" value="UbiG_MeTrfase"/>
</dbReference>
<dbReference type="CDD" id="cd02440">
    <property type="entry name" value="AdoMet_MTases"/>
    <property type="match status" value="1"/>
</dbReference>
<dbReference type="Proteomes" id="UP000250235">
    <property type="component" value="Unassembled WGS sequence"/>
</dbReference>
<keyword evidence="3" id="KW-0862">Zinc</keyword>
<keyword evidence="4" id="KW-0999">Mitochondrion inner membrane</keyword>
<gene>
    <name evidence="4" type="primary">COQ3</name>
    <name evidence="7" type="ORF">F511_02371</name>
</gene>
<comment type="function">
    <text evidence="4">O-methyltransferase required for two non-consecutive steps during ubiquinone biosynthesis. Catalyzes the 2 O-methylation of 3,4-dihydroxy-5-(all-trans-polyprenyl)benzoic acid into 4-hydroxy-3-methoxy-5-(all-trans-polyprenyl)benzoic acid. Also catalyzes the last step of ubiquinone biosynthesis by mediating methylation of 3-demethylubiquinone into ubiquinone. Also able to mediate the methylation of 3-demethylubiquinol into ubiquinol.</text>
</comment>
<evidence type="ECO:0000259" key="6">
    <source>
        <dbReference type="Pfam" id="PF03795"/>
    </source>
</evidence>
<dbReference type="Pfam" id="PF13489">
    <property type="entry name" value="Methyltransf_23"/>
    <property type="match status" value="1"/>
</dbReference>
<evidence type="ECO:0000313" key="8">
    <source>
        <dbReference type="Proteomes" id="UP000250235"/>
    </source>
</evidence>
<dbReference type="Gene3D" id="2.30.40.10">
    <property type="entry name" value="Urease, subunit C, domain 1"/>
    <property type="match status" value="1"/>
</dbReference>
<keyword evidence="2" id="KW-0378">Hydrolase</keyword>
<dbReference type="InterPro" id="IPR029063">
    <property type="entry name" value="SAM-dependent_MTases_sf"/>
</dbReference>
<feature type="domain" description="Amidohydrolase-related" evidence="5">
    <location>
        <begin position="92"/>
        <end position="439"/>
    </location>
</feature>
<dbReference type="UniPathway" id="UPA00232"/>
<feature type="binding site" evidence="4">
    <location>
        <position position="642"/>
    </location>
    <ligand>
        <name>S-adenosyl-L-methionine</name>
        <dbReference type="ChEBI" id="CHEBI:59789"/>
    </ligand>
</feature>
<dbReference type="NCBIfam" id="NF006549">
    <property type="entry name" value="PRK09045.1"/>
    <property type="match status" value="1"/>
</dbReference>
<keyword evidence="4" id="KW-0472">Membrane</keyword>
<keyword evidence="4" id="KW-0460">Magnesium</keyword>
<dbReference type="InterPro" id="IPR050287">
    <property type="entry name" value="MTA/SAH_deaminase"/>
</dbReference>
<reference evidence="7 8" key="1">
    <citation type="journal article" date="2015" name="Proc. Natl. Acad. Sci. U.S.A.">
        <title>The resurrection genome of Boea hygrometrica: A blueprint for survival of dehydration.</title>
        <authorList>
            <person name="Xiao L."/>
            <person name="Yang G."/>
            <person name="Zhang L."/>
            <person name="Yang X."/>
            <person name="Zhao S."/>
            <person name="Ji Z."/>
            <person name="Zhou Q."/>
            <person name="Hu M."/>
            <person name="Wang Y."/>
            <person name="Chen M."/>
            <person name="Xu Y."/>
            <person name="Jin H."/>
            <person name="Xiao X."/>
            <person name="Hu G."/>
            <person name="Bao F."/>
            <person name="Hu Y."/>
            <person name="Wan P."/>
            <person name="Li L."/>
            <person name="Deng X."/>
            <person name="Kuang T."/>
            <person name="Xiang C."/>
            <person name="Zhu J.K."/>
            <person name="Oliver M.J."/>
            <person name="He Y."/>
        </authorList>
    </citation>
    <scope>NUCLEOTIDE SEQUENCE [LARGE SCALE GENOMIC DNA]</scope>
    <source>
        <strain evidence="8">cv. XS01</strain>
    </source>
</reference>
<feature type="binding site" evidence="4">
    <location>
        <position position="643"/>
    </location>
    <ligand>
        <name>Mg(2+)</name>
        <dbReference type="ChEBI" id="CHEBI:18420"/>
    </ligand>
</feature>
<dbReference type="GO" id="GO:0016814">
    <property type="term" value="F:hydrolase activity, acting on carbon-nitrogen (but not peptide) bonds, in cyclic amidines"/>
    <property type="evidence" value="ECO:0007669"/>
    <property type="project" value="UniProtKB-ARBA"/>
</dbReference>
<feature type="binding site" evidence="4">
    <location>
        <position position="598"/>
    </location>
    <ligand>
        <name>S-adenosyl-L-methionine</name>
        <dbReference type="ChEBI" id="CHEBI:59789"/>
    </ligand>
</feature>
<evidence type="ECO:0000256" key="4">
    <source>
        <dbReference type="HAMAP-Rule" id="MF_03190"/>
    </source>
</evidence>
<dbReference type="InterPro" id="IPR032466">
    <property type="entry name" value="Metal_Hydrolase"/>
</dbReference>
<dbReference type="GO" id="GO:0120537">
    <property type="term" value="F:3-demethylubiquinone 3-O-methyltransferase activity"/>
    <property type="evidence" value="ECO:0007669"/>
    <property type="project" value="RHEA"/>
</dbReference>
<dbReference type="Pfam" id="PF03795">
    <property type="entry name" value="YCII"/>
    <property type="match status" value="1"/>
</dbReference>
<dbReference type="OrthoDB" id="3265906at2759"/>
<comment type="subunit">
    <text evidence="4">Component of a multi-subunit COQ enzyme complex.</text>
</comment>
<keyword evidence="1 4" id="KW-0479">Metal-binding</keyword>
<dbReference type="GO" id="GO:0010420">
    <property type="term" value="F:polyprenyldihydroxybenzoate methyltransferase activity"/>
    <property type="evidence" value="ECO:0007669"/>
    <property type="project" value="UniProtKB-UniRule"/>
</dbReference>
<feature type="domain" description="YCII-related" evidence="6">
    <location>
        <begin position="451"/>
        <end position="509"/>
    </location>
</feature>
<keyword evidence="4" id="KW-0831">Ubiquinone biosynthesis</keyword>
<dbReference type="NCBIfam" id="TIGR01983">
    <property type="entry name" value="UbiG"/>
    <property type="match status" value="1"/>
</dbReference>
<dbReference type="FunFam" id="3.20.20.140:FF:000014">
    <property type="entry name" value="5-methylthioadenosine/S-adenosylhomocysteine deaminase"/>
    <property type="match status" value="1"/>
</dbReference>
<comment type="catalytic activity">
    <reaction evidence="4">
        <text>a 3-demethylubiquinone + S-adenosyl-L-methionine = a ubiquinone + S-adenosyl-L-homocysteine</text>
        <dbReference type="Rhea" id="RHEA:81215"/>
        <dbReference type="Rhea" id="RHEA-COMP:9565"/>
        <dbReference type="Rhea" id="RHEA-COMP:19654"/>
        <dbReference type="ChEBI" id="CHEBI:16389"/>
        <dbReference type="ChEBI" id="CHEBI:57856"/>
        <dbReference type="ChEBI" id="CHEBI:59789"/>
        <dbReference type="ChEBI" id="CHEBI:231825"/>
    </reaction>
</comment>
<dbReference type="GO" id="GO:0031314">
    <property type="term" value="C:extrinsic component of mitochondrial inner membrane"/>
    <property type="evidence" value="ECO:0007669"/>
    <property type="project" value="UniProtKB-UniRule"/>
</dbReference>
<dbReference type="GO" id="GO:0032259">
    <property type="term" value="P:methylation"/>
    <property type="evidence" value="ECO:0007669"/>
    <property type="project" value="UniProtKB-KW"/>
</dbReference>
<feature type="binding site" evidence="4">
    <location>
        <position position="646"/>
    </location>
    <ligand>
        <name>Mg(2+)</name>
        <dbReference type="ChEBI" id="CHEBI:18420"/>
    </ligand>
</feature>
<comment type="catalytic activity">
    <reaction evidence="4">
        <text>a 3-demethylubiquinol + S-adenosyl-L-methionine = a ubiquinol + S-adenosyl-L-homocysteine + H(+)</text>
        <dbReference type="Rhea" id="RHEA:44380"/>
        <dbReference type="Rhea" id="RHEA-COMP:9566"/>
        <dbReference type="Rhea" id="RHEA-COMP:10914"/>
        <dbReference type="ChEBI" id="CHEBI:15378"/>
        <dbReference type="ChEBI" id="CHEBI:17976"/>
        <dbReference type="ChEBI" id="CHEBI:57856"/>
        <dbReference type="ChEBI" id="CHEBI:59789"/>
        <dbReference type="ChEBI" id="CHEBI:84422"/>
        <dbReference type="EC" id="2.1.1.64"/>
    </reaction>
</comment>
<dbReference type="HAMAP" id="MF_00472">
    <property type="entry name" value="UbiG"/>
    <property type="match status" value="1"/>
</dbReference>
<dbReference type="EC" id="2.1.1.114" evidence="4"/>
<comment type="pathway">
    <text evidence="4">Cofactor biosynthesis; ubiquinone biosynthesis.</text>
</comment>
<dbReference type="EC" id="2.1.1.64" evidence="4"/>
<evidence type="ECO:0000256" key="2">
    <source>
        <dbReference type="ARBA" id="ARBA00022801"/>
    </source>
</evidence>
<dbReference type="SUPFAM" id="SSF51338">
    <property type="entry name" value="Composite domain of metallo-dependent hydrolases"/>
    <property type="match status" value="1"/>
</dbReference>
<dbReference type="EMBL" id="KQ999293">
    <property type="protein sequence ID" value="KZV42169.1"/>
    <property type="molecule type" value="Genomic_DNA"/>
</dbReference>
<protein>
    <recommendedName>
        <fullName evidence="4">Ubiquinone biosynthesis O-methyltransferase, mitochondrial</fullName>
    </recommendedName>
    <alternativeName>
        <fullName evidence="4">3-demethylubiquinol 3-O-methyltransferase</fullName>
        <ecNumber evidence="4">2.1.1.64</ecNumber>
    </alternativeName>
    <alternativeName>
        <fullName evidence="4">3-demethylubiquinone 3-O-methyltransferase</fullName>
        <ecNumber evidence="4">2.1.1.-</ecNumber>
    </alternativeName>
    <alternativeName>
        <fullName evidence="4">Polyprenyldihydroxybenzoate methyltransferase</fullName>
        <ecNumber evidence="4">2.1.1.114</ecNumber>
    </alternativeName>
</protein>
<comment type="similarity">
    <text evidence="4">Belongs to the class I-like SAM-binding methyltransferase superfamily. UbiG/COQ3 family.</text>
</comment>
<organism evidence="7 8">
    <name type="scientific">Dorcoceras hygrometricum</name>
    <dbReference type="NCBI Taxonomy" id="472368"/>
    <lineage>
        <taxon>Eukaryota</taxon>
        <taxon>Viridiplantae</taxon>
        <taxon>Streptophyta</taxon>
        <taxon>Embryophyta</taxon>
        <taxon>Tracheophyta</taxon>
        <taxon>Spermatophyta</taxon>
        <taxon>Magnoliopsida</taxon>
        <taxon>eudicotyledons</taxon>
        <taxon>Gunneridae</taxon>
        <taxon>Pentapetalae</taxon>
        <taxon>asterids</taxon>
        <taxon>lamiids</taxon>
        <taxon>Lamiales</taxon>
        <taxon>Gesneriaceae</taxon>
        <taxon>Didymocarpoideae</taxon>
        <taxon>Trichosporeae</taxon>
        <taxon>Loxocarpinae</taxon>
        <taxon>Dorcoceras</taxon>
    </lineage>
</organism>
<name>A0A2Z7C6R4_9LAMI</name>
<keyword evidence="4" id="KW-0808">Transferase</keyword>
<comment type="catalytic activity">
    <reaction evidence="4">
        <text>a 3,4-dihydroxy-5-(all-trans-polyprenyl)benzoate + S-adenosyl-L-methionine = a 4-hydroxy-3-methoxy-5-(all-trans-polyprenyl)benzoate + S-adenosyl-L-homocysteine + H(+)</text>
        <dbReference type="Rhea" id="RHEA:44452"/>
        <dbReference type="Rhea" id="RHEA-COMP:10930"/>
        <dbReference type="Rhea" id="RHEA-COMP:10931"/>
        <dbReference type="ChEBI" id="CHEBI:15378"/>
        <dbReference type="ChEBI" id="CHEBI:57856"/>
        <dbReference type="ChEBI" id="CHEBI:59789"/>
        <dbReference type="ChEBI" id="CHEBI:64694"/>
        <dbReference type="ChEBI" id="CHEBI:84443"/>
        <dbReference type="EC" id="2.1.1.114"/>
    </reaction>
</comment>
<evidence type="ECO:0000256" key="1">
    <source>
        <dbReference type="ARBA" id="ARBA00022723"/>
    </source>
</evidence>
<dbReference type="AlphaFoldDB" id="A0A2Z7C6R4"/>
<evidence type="ECO:0000313" key="7">
    <source>
        <dbReference type="EMBL" id="KZV42169.1"/>
    </source>
</evidence>
<proteinExistence type="inferred from homology"/>
<feature type="binding site" evidence="4">
    <location>
        <position position="647"/>
    </location>
    <ligand>
        <name>Mg(2+)</name>
        <dbReference type="ChEBI" id="CHEBI:18420"/>
    </ligand>
</feature>
<dbReference type="SUPFAM" id="SSF51556">
    <property type="entry name" value="Metallo-dependent hydrolases"/>
    <property type="match status" value="1"/>
</dbReference>
<evidence type="ECO:0000256" key="3">
    <source>
        <dbReference type="ARBA" id="ARBA00022833"/>
    </source>
</evidence>
<keyword evidence="4" id="KW-0496">Mitochondrion</keyword>
<comment type="subcellular location">
    <subcellularLocation>
        <location evidence="4">Mitochondrion inner membrane</location>
        <topology evidence="4">Peripheral membrane protein</topology>
        <orientation evidence="4">Matrix side</orientation>
    </subcellularLocation>
</comment>
<dbReference type="InterPro" id="IPR006680">
    <property type="entry name" value="Amidohydro-rel"/>
</dbReference>
<dbReference type="InterPro" id="IPR011059">
    <property type="entry name" value="Metal-dep_hydrolase_composite"/>
</dbReference>